<dbReference type="GO" id="GO:0005737">
    <property type="term" value="C:cytoplasm"/>
    <property type="evidence" value="ECO:0007669"/>
    <property type="project" value="TreeGrafter"/>
</dbReference>
<organism evidence="3 4">
    <name type="scientific">Polymorphospora rubra</name>
    <dbReference type="NCBI Taxonomy" id="338584"/>
    <lineage>
        <taxon>Bacteria</taxon>
        <taxon>Bacillati</taxon>
        <taxon>Actinomycetota</taxon>
        <taxon>Actinomycetes</taxon>
        <taxon>Micromonosporales</taxon>
        <taxon>Micromonosporaceae</taxon>
        <taxon>Polymorphospora</taxon>
    </lineage>
</organism>
<dbReference type="AlphaFoldDB" id="A0A810N9T5"/>
<evidence type="ECO:0000256" key="2">
    <source>
        <dbReference type="SAM" id="MobiDB-lite"/>
    </source>
</evidence>
<dbReference type="PANTHER" id="PTHR48100:SF2">
    <property type="entry name" value="CONSERVED PROTEIN"/>
    <property type="match status" value="1"/>
</dbReference>
<evidence type="ECO:0000313" key="4">
    <source>
        <dbReference type="Proteomes" id="UP000680866"/>
    </source>
</evidence>
<reference evidence="3" key="1">
    <citation type="submission" date="2020-08" db="EMBL/GenBank/DDBJ databases">
        <title>Whole genome shotgun sequence of Polymorphospora rubra NBRC 101157.</title>
        <authorList>
            <person name="Komaki H."/>
            <person name="Tamura T."/>
        </authorList>
    </citation>
    <scope>NUCLEOTIDE SEQUENCE</scope>
    <source>
        <strain evidence="3">NBRC 101157</strain>
    </source>
</reference>
<keyword evidence="4" id="KW-1185">Reference proteome</keyword>
<feature type="binding site" evidence="1">
    <location>
        <begin position="8"/>
        <end position="15"/>
    </location>
    <ligand>
        <name>substrate</name>
    </ligand>
</feature>
<protein>
    <submittedName>
        <fullName evidence="3">Phosphoglycerate mutase</fullName>
    </submittedName>
</protein>
<dbReference type="InterPro" id="IPR029033">
    <property type="entry name" value="His_PPase_superfam"/>
</dbReference>
<evidence type="ECO:0000313" key="3">
    <source>
        <dbReference type="EMBL" id="BCJ69830.1"/>
    </source>
</evidence>
<dbReference type="Pfam" id="PF00300">
    <property type="entry name" value="His_Phos_1"/>
    <property type="match status" value="1"/>
</dbReference>
<dbReference type="Proteomes" id="UP000680866">
    <property type="component" value="Chromosome"/>
</dbReference>
<dbReference type="InterPro" id="IPR022492">
    <property type="entry name" value="Phosphomutase_MSMEG4193_put"/>
</dbReference>
<proteinExistence type="predicted"/>
<dbReference type="SMART" id="SM00855">
    <property type="entry name" value="PGAM"/>
    <property type="match status" value="1"/>
</dbReference>
<dbReference type="KEGG" id="pry:Prubr_68510"/>
<dbReference type="GO" id="GO:0016791">
    <property type="term" value="F:phosphatase activity"/>
    <property type="evidence" value="ECO:0007669"/>
    <property type="project" value="TreeGrafter"/>
</dbReference>
<dbReference type="SUPFAM" id="SSF53254">
    <property type="entry name" value="Phosphoglycerate mutase-like"/>
    <property type="match status" value="1"/>
</dbReference>
<dbReference type="InterPro" id="IPR013078">
    <property type="entry name" value="His_Pase_superF_clade-1"/>
</dbReference>
<dbReference type="NCBIfam" id="TIGR03848">
    <property type="entry name" value="MSMEG_4193"/>
    <property type="match status" value="1"/>
</dbReference>
<dbReference type="InterPro" id="IPR050275">
    <property type="entry name" value="PGM_Phosphatase"/>
</dbReference>
<dbReference type="PANTHER" id="PTHR48100">
    <property type="entry name" value="BROAD-SPECIFICITY PHOSPHATASE YOR283W-RELATED"/>
    <property type="match status" value="1"/>
</dbReference>
<dbReference type="Gene3D" id="3.40.50.1240">
    <property type="entry name" value="Phosphoglycerate mutase-like"/>
    <property type="match status" value="1"/>
</dbReference>
<sequence>MATLLLLRHGRTTANADGGLAGRLPVELDDTGRAQAAAAGERLRDLPLAAVVTSPLIRCRQTLDLALPGVAAVTEDGLVECGYGDWEGQPLKKLAKDPLWPVVQQHPSAAVFPGGEAMAAMAARSVAAVRRLDARITAEHGPEAVWLACSHGDVIKAIVADALGVHLDLFQRIVVDPASITAIRYTPTRPFLLRLNDTGQRLAVPVPPKRRRGRRSRAAESDAAVGGGAGGGAVTAAEGTP</sequence>
<gene>
    <name evidence="3" type="ORF">Prubr_68510</name>
</gene>
<dbReference type="CDD" id="cd07067">
    <property type="entry name" value="HP_PGM_like"/>
    <property type="match status" value="1"/>
</dbReference>
<name>A0A810N9T5_9ACTN</name>
<accession>A0A810N9T5</accession>
<feature type="binding site" evidence="1">
    <location>
        <position position="58"/>
    </location>
    <ligand>
        <name>substrate</name>
    </ligand>
</feature>
<evidence type="ECO:0000256" key="1">
    <source>
        <dbReference type="PIRSR" id="PIRSR613078-2"/>
    </source>
</evidence>
<dbReference type="EMBL" id="AP023359">
    <property type="protein sequence ID" value="BCJ69830.1"/>
    <property type="molecule type" value="Genomic_DNA"/>
</dbReference>
<feature type="region of interest" description="Disordered" evidence="2">
    <location>
        <begin position="204"/>
        <end position="241"/>
    </location>
</feature>